<gene>
    <name evidence="8" type="ORF">BJZ21_002402</name>
</gene>
<evidence type="ECO:0000256" key="7">
    <source>
        <dbReference type="SAM" id="Phobius"/>
    </source>
</evidence>
<name>A0A7Y9E6W2_9ACTN</name>
<evidence type="ECO:0000256" key="4">
    <source>
        <dbReference type="ARBA" id="ARBA00022989"/>
    </source>
</evidence>
<evidence type="ECO:0000313" key="9">
    <source>
        <dbReference type="Proteomes" id="UP000535511"/>
    </source>
</evidence>
<feature type="transmembrane region" description="Helical" evidence="7">
    <location>
        <begin position="64"/>
        <end position="86"/>
    </location>
</feature>
<keyword evidence="9" id="KW-1185">Reference proteome</keyword>
<keyword evidence="3 7" id="KW-0812">Transmembrane</keyword>
<evidence type="ECO:0000256" key="5">
    <source>
        <dbReference type="ARBA" id="ARBA00023136"/>
    </source>
</evidence>
<dbReference type="InterPro" id="IPR019108">
    <property type="entry name" value="Caa3_assmbl_CtaG-rel"/>
</dbReference>
<feature type="transmembrane region" description="Helical" evidence="7">
    <location>
        <begin position="98"/>
        <end position="120"/>
    </location>
</feature>
<comment type="subcellular location">
    <subcellularLocation>
        <location evidence="1">Cell membrane</location>
        <topology evidence="1">Multi-pass membrane protein</topology>
    </subcellularLocation>
</comment>
<keyword evidence="2" id="KW-1003">Cell membrane</keyword>
<organism evidence="8 9">
    <name type="scientific">Nocardioides panaciterrulae</name>
    <dbReference type="NCBI Taxonomy" id="661492"/>
    <lineage>
        <taxon>Bacteria</taxon>
        <taxon>Bacillati</taxon>
        <taxon>Actinomycetota</taxon>
        <taxon>Actinomycetes</taxon>
        <taxon>Propionibacteriales</taxon>
        <taxon>Nocardioidaceae</taxon>
        <taxon>Nocardioides</taxon>
    </lineage>
</organism>
<feature type="transmembrane region" description="Helical" evidence="7">
    <location>
        <begin position="141"/>
        <end position="160"/>
    </location>
</feature>
<protein>
    <submittedName>
        <fullName evidence="8">Putative copper resistance protein D</fullName>
    </submittedName>
</protein>
<sequence length="327" mass="35429">MLGAASVAVWEAVATLPRFTIGGVLTAWSFEPLPLVLTVWAGGLYLVGVATLRRRGDRWPVGRTVAFVPVGMGAFWFATASGLGTYDLTLLSVHMVQHMILAMLVPLALALGAPVTLALRTLPARPRAWLLALLHSRVARVLSFPPLTLALYVVSPWALYFSGWYDASLHSTFVHEMMHVHLVLVGALFFWPLVGVDPVPGRVGYPARMLLVVLTLPFHAFLGVTIMGQGTLIGHDWYPSLHDGRMGAWLPDPAADQHLAGGILWGSGDLVGLAFFGVLFAQWVRASTKEAAREDRRLDLLEARAARAADPRATRRAARPDAPALDG</sequence>
<evidence type="ECO:0000313" key="8">
    <source>
        <dbReference type="EMBL" id="NYD42319.1"/>
    </source>
</evidence>
<dbReference type="EMBL" id="JACCBG010000001">
    <property type="protein sequence ID" value="NYD42319.1"/>
    <property type="molecule type" value="Genomic_DNA"/>
</dbReference>
<comment type="caution">
    <text evidence="8">The sequence shown here is derived from an EMBL/GenBank/DDBJ whole genome shotgun (WGS) entry which is preliminary data.</text>
</comment>
<keyword evidence="5 7" id="KW-0472">Membrane</keyword>
<dbReference type="RefSeq" id="WP_179663970.1">
    <property type="nucleotide sequence ID" value="NZ_JACCBG010000001.1"/>
</dbReference>
<evidence type="ECO:0000256" key="6">
    <source>
        <dbReference type="SAM" id="MobiDB-lite"/>
    </source>
</evidence>
<reference evidence="8 9" key="1">
    <citation type="submission" date="2020-07" db="EMBL/GenBank/DDBJ databases">
        <title>Sequencing the genomes of 1000 actinobacteria strains.</title>
        <authorList>
            <person name="Klenk H.-P."/>
        </authorList>
    </citation>
    <scope>NUCLEOTIDE SEQUENCE [LARGE SCALE GENOMIC DNA]</scope>
    <source>
        <strain evidence="8 9">DSM 21350</strain>
    </source>
</reference>
<evidence type="ECO:0000256" key="1">
    <source>
        <dbReference type="ARBA" id="ARBA00004651"/>
    </source>
</evidence>
<feature type="transmembrane region" description="Helical" evidence="7">
    <location>
        <begin position="180"/>
        <end position="199"/>
    </location>
</feature>
<keyword evidence="4 7" id="KW-1133">Transmembrane helix</keyword>
<dbReference type="GO" id="GO:0005886">
    <property type="term" value="C:plasma membrane"/>
    <property type="evidence" value="ECO:0007669"/>
    <property type="project" value="UniProtKB-SubCell"/>
</dbReference>
<evidence type="ECO:0000256" key="3">
    <source>
        <dbReference type="ARBA" id="ARBA00022692"/>
    </source>
</evidence>
<dbReference type="Pfam" id="PF09678">
    <property type="entry name" value="Caa3_CtaG"/>
    <property type="match status" value="1"/>
</dbReference>
<feature type="transmembrane region" description="Helical" evidence="7">
    <location>
        <begin position="33"/>
        <end position="52"/>
    </location>
</feature>
<feature type="transmembrane region" description="Helical" evidence="7">
    <location>
        <begin position="263"/>
        <end position="284"/>
    </location>
</feature>
<feature type="region of interest" description="Disordered" evidence="6">
    <location>
        <begin position="307"/>
        <end position="327"/>
    </location>
</feature>
<accession>A0A7Y9E6W2</accession>
<proteinExistence type="predicted"/>
<feature type="transmembrane region" description="Helical" evidence="7">
    <location>
        <begin position="211"/>
        <end position="233"/>
    </location>
</feature>
<dbReference type="AlphaFoldDB" id="A0A7Y9E6W2"/>
<dbReference type="Proteomes" id="UP000535511">
    <property type="component" value="Unassembled WGS sequence"/>
</dbReference>
<evidence type="ECO:0000256" key="2">
    <source>
        <dbReference type="ARBA" id="ARBA00022475"/>
    </source>
</evidence>